<dbReference type="STRING" id="316274.Haur_0694"/>
<dbReference type="GO" id="GO:0003676">
    <property type="term" value="F:nucleic acid binding"/>
    <property type="evidence" value="ECO:0007669"/>
    <property type="project" value="InterPro"/>
</dbReference>
<feature type="domain" description="Card1 CARF" evidence="1">
    <location>
        <begin position="3"/>
        <end position="113"/>
    </location>
</feature>
<dbReference type="AlphaFoldDB" id="A9AWU1"/>
<dbReference type="InterPro" id="IPR011335">
    <property type="entry name" value="Restrct_endonuc-II-like"/>
</dbReference>
<dbReference type="InParanoid" id="A9AWU1"/>
<dbReference type="InterPro" id="IPR056339">
    <property type="entry name" value="CARF_Card1"/>
</dbReference>
<proteinExistence type="predicted"/>
<organism evidence="2 3">
    <name type="scientific">Herpetosiphon aurantiacus (strain ATCC 23779 / DSM 785 / 114-95)</name>
    <dbReference type="NCBI Taxonomy" id="316274"/>
    <lineage>
        <taxon>Bacteria</taxon>
        <taxon>Bacillati</taxon>
        <taxon>Chloroflexota</taxon>
        <taxon>Chloroflexia</taxon>
        <taxon>Herpetosiphonales</taxon>
        <taxon>Herpetosiphonaceae</taxon>
        <taxon>Herpetosiphon</taxon>
    </lineage>
</organism>
<dbReference type="Pfam" id="PF23400">
    <property type="entry name" value="CARF_Card1"/>
    <property type="match status" value="1"/>
</dbReference>
<sequence length="284" mass="31602">MKILLSLVGAQPLPNLIPIYHLKPDLALLIYTGGTVKQANNTAALLRSKNIETEIICTDSYDISKITRQIEEGISNFSAGNEIYFNVTGGTKPMSFAAAQVARKYNFPVVYLESEAGKSKLHTYAWKDFEFHLIKEDSIPPCIALEDWLDVHLGLENWSIEKVKEPFEQAVIGILEKNNIEILSAVRSFSGQIDLDVIYRKGNHFGIIEVKFGEKGKKIEGIRQLNTTGLHLGIYSNKILIITEQPGKSQLALADASNVQILSVNFNGSTIDEESELKILNIIK</sequence>
<gene>
    <name evidence="2" type="ordered locus">Haur_0694</name>
</gene>
<reference evidence="2 3" key="1">
    <citation type="journal article" date="2011" name="Stand. Genomic Sci.">
        <title>Complete genome sequence of the filamentous gliding predatory bacterium Herpetosiphon aurantiacus type strain (114-95(T)).</title>
        <authorList>
            <person name="Kiss H."/>
            <person name="Nett M."/>
            <person name="Domin N."/>
            <person name="Martin K."/>
            <person name="Maresca J.A."/>
            <person name="Copeland A."/>
            <person name="Lapidus A."/>
            <person name="Lucas S."/>
            <person name="Berry K.W."/>
            <person name="Glavina Del Rio T."/>
            <person name="Dalin E."/>
            <person name="Tice H."/>
            <person name="Pitluck S."/>
            <person name="Richardson P."/>
            <person name="Bruce D."/>
            <person name="Goodwin L."/>
            <person name="Han C."/>
            <person name="Detter J.C."/>
            <person name="Schmutz J."/>
            <person name="Brettin T."/>
            <person name="Land M."/>
            <person name="Hauser L."/>
            <person name="Kyrpides N.C."/>
            <person name="Ivanova N."/>
            <person name="Goker M."/>
            <person name="Woyke T."/>
            <person name="Klenk H.P."/>
            <person name="Bryant D.A."/>
        </authorList>
    </citation>
    <scope>NUCLEOTIDE SEQUENCE [LARGE SCALE GENOMIC DNA]</scope>
    <source>
        <strain evidence="3">ATCC 23779 / DSM 785 / 114-95</strain>
    </source>
</reference>
<dbReference type="EMBL" id="CP000875">
    <property type="protein sequence ID" value="ABX03342.1"/>
    <property type="molecule type" value="Genomic_DNA"/>
</dbReference>
<dbReference type="eggNOG" id="ENOG502Z9AV">
    <property type="taxonomic scope" value="Bacteria"/>
</dbReference>
<dbReference type="Gene3D" id="3.40.1350.10">
    <property type="match status" value="1"/>
</dbReference>
<protein>
    <recommendedName>
        <fullName evidence="1">Card1 CARF domain-containing protein</fullName>
    </recommendedName>
</protein>
<keyword evidence="3" id="KW-1185">Reference proteome</keyword>
<dbReference type="SUPFAM" id="SSF52980">
    <property type="entry name" value="Restriction endonuclease-like"/>
    <property type="match status" value="1"/>
</dbReference>
<name>A9AWU1_HERA2</name>
<accession>A9AWU1</accession>
<evidence type="ECO:0000313" key="2">
    <source>
        <dbReference type="EMBL" id="ABX03342.1"/>
    </source>
</evidence>
<dbReference type="Gene3D" id="3.40.50.10770">
    <property type="entry name" value="Hypothetical protein VC1899 like domain (Restriction endonuclease-like)"/>
    <property type="match status" value="1"/>
</dbReference>
<dbReference type="HOGENOM" id="CLU_979240_0_0_0"/>
<dbReference type="BioCyc" id="HAUR316274:GHYA-706-MONOMER"/>
<dbReference type="InterPro" id="IPR011856">
    <property type="entry name" value="tRNA_endonuc-like_dom_sf"/>
</dbReference>
<evidence type="ECO:0000259" key="1">
    <source>
        <dbReference type="Pfam" id="PF23400"/>
    </source>
</evidence>
<dbReference type="KEGG" id="hau:Haur_0694"/>
<evidence type="ECO:0000313" key="3">
    <source>
        <dbReference type="Proteomes" id="UP000000787"/>
    </source>
</evidence>
<dbReference type="Proteomes" id="UP000000787">
    <property type="component" value="Chromosome"/>
</dbReference>